<dbReference type="CDD" id="cd14728">
    <property type="entry name" value="Ere-like"/>
    <property type="match status" value="1"/>
</dbReference>
<name>A0A7D4PW95_9SPHI</name>
<dbReference type="GO" id="GO:0046677">
    <property type="term" value="P:response to antibiotic"/>
    <property type="evidence" value="ECO:0007669"/>
    <property type="project" value="InterPro"/>
</dbReference>
<dbReference type="Proteomes" id="UP000505355">
    <property type="component" value="Chromosome"/>
</dbReference>
<dbReference type="AlphaFoldDB" id="A0A7D4PW95"/>
<accession>A0A7D4PW95</accession>
<dbReference type="KEGG" id="mmab:HQ865_17835"/>
<dbReference type="Gene3D" id="3.30.1870.10">
    <property type="entry name" value="EreA-like, domain 2"/>
    <property type="match status" value="1"/>
</dbReference>
<gene>
    <name evidence="2" type="ORF">HQ865_17835</name>
</gene>
<feature type="chain" id="PRO_5028997950" evidence="1">
    <location>
        <begin position="24"/>
        <end position="420"/>
    </location>
</feature>
<evidence type="ECO:0000313" key="2">
    <source>
        <dbReference type="EMBL" id="QKJ31543.1"/>
    </source>
</evidence>
<dbReference type="PANTHER" id="PTHR31299:SF0">
    <property type="entry name" value="ESTERASE, PUTATIVE (AFU_ORTHOLOGUE AFUA_1G05850)-RELATED"/>
    <property type="match status" value="1"/>
</dbReference>
<feature type="signal peptide" evidence="1">
    <location>
        <begin position="1"/>
        <end position="23"/>
    </location>
</feature>
<dbReference type="RefSeq" id="WP_173416202.1">
    <property type="nucleotide sequence ID" value="NZ_CP054139.1"/>
</dbReference>
<dbReference type="SUPFAM" id="SSF159501">
    <property type="entry name" value="EreA/ChaN-like"/>
    <property type="match status" value="1"/>
</dbReference>
<keyword evidence="3" id="KW-1185">Reference proteome</keyword>
<dbReference type="InterPro" id="IPR007815">
    <property type="entry name" value="Emycin_Estase"/>
</dbReference>
<reference evidence="2 3" key="1">
    <citation type="submission" date="2020-05" db="EMBL/GenBank/DDBJ databases">
        <title>Mucilaginibacter mali sp. nov.</title>
        <authorList>
            <person name="Kim H.S."/>
            <person name="Lee K.C."/>
            <person name="Suh M.K."/>
            <person name="Kim J.-S."/>
            <person name="Han K.-I."/>
            <person name="Eom M.K."/>
            <person name="Shin Y.K."/>
            <person name="Lee J.-S."/>
        </authorList>
    </citation>
    <scope>NUCLEOTIDE SEQUENCE [LARGE SCALE GENOMIC DNA]</scope>
    <source>
        <strain evidence="2 3">G2-14</strain>
    </source>
</reference>
<dbReference type="PANTHER" id="PTHR31299">
    <property type="entry name" value="ESTERASE, PUTATIVE (AFU_ORTHOLOGUE AFUA_1G05850)-RELATED"/>
    <property type="match status" value="1"/>
</dbReference>
<sequence length="420" mass="46925">MLKPIKWLFTAMLLCIITNLASAQTDLTEAIDKQLIPLTTTDPGDDLSDLAKLKPLLKDKTIIGIGEATHGTHEFFTMKHRMLQFLVKEMSIKTFVIEGDMAGTEYMNNYVLNSKGDLNAGIYGMGLGVWMRQEFVDMVNWVKAYNATQTPENKVRFYGCDMQYGTFAIKILKDELSRLGRFTPEMEAGAPGFNKYTPSLTGKEKAAMRNTVAKLAEVKFTDGDTALFNRCVRELQQVTGYIDAASTFFPAKQDEYRDKCMAENVEYLNNHTGQNKMMLWAHNAHIGKNDGSDGRKRMGMWLSPNFKDKYYAMGFDFNAGSMLSYDGKLHKNVAVEMPVAKTGSSGAVFAQCSVPNFILDFKTASADPVINTFLNASIPSSFYGASYSTGETPHYVTHKLAAAYDAMIFIRDTRPSMEIK</sequence>
<dbReference type="Pfam" id="PF05139">
    <property type="entry name" value="Erythro_esteras"/>
    <property type="match status" value="1"/>
</dbReference>
<organism evidence="2 3">
    <name type="scientific">Mucilaginibacter mali</name>
    <dbReference type="NCBI Taxonomy" id="2740462"/>
    <lineage>
        <taxon>Bacteria</taxon>
        <taxon>Pseudomonadati</taxon>
        <taxon>Bacteroidota</taxon>
        <taxon>Sphingobacteriia</taxon>
        <taxon>Sphingobacteriales</taxon>
        <taxon>Sphingobacteriaceae</taxon>
        <taxon>Mucilaginibacter</taxon>
    </lineage>
</organism>
<protein>
    <submittedName>
        <fullName evidence="2">Erythromycin esterase family protein</fullName>
    </submittedName>
</protein>
<dbReference type="EMBL" id="CP054139">
    <property type="protein sequence ID" value="QKJ31543.1"/>
    <property type="molecule type" value="Genomic_DNA"/>
</dbReference>
<proteinExistence type="predicted"/>
<evidence type="ECO:0000313" key="3">
    <source>
        <dbReference type="Proteomes" id="UP000505355"/>
    </source>
</evidence>
<dbReference type="Gene3D" id="3.40.1660.10">
    <property type="entry name" value="EreA-like (biosynthetic domain)"/>
    <property type="match status" value="1"/>
</dbReference>
<dbReference type="InterPro" id="IPR052036">
    <property type="entry name" value="Hydrolase/PRTase-associated"/>
</dbReference>
<dbReference type="Gene3D" id="1.20.1440.30">
    <property type="entry name" value="Biosynthetic Protein domain"/>
    <property type="match status" value="1"/>
</dbReference>
<evidence type="ECO:0000256" key="1">
    <source>
        <dbReference type="SAM" id="SignalP"/>
    </source>
</evidence>
<keyword evidence="1" id="KW-0732">Signal</keyword>